<feature type="compositionally biased region" description="Low complexity" evidence="1">
    <location>
        <begin position="131"/>
        <end position="164"/>
    </location>
</feature>
<reference evidence="2 3" key="1">
    <citation type="journal article" date="2018" name="Evol. Lett.">
        <title>Horizontal gene cluster transfer increased hallucinogenic mushroom diversity.</title>
        <authorList>
            <person name="Reynolds H.T."/>
            <person name="Vijayakumar V."/>
            <person name="Gluck-Thaler E."/>
            <person name="Korotkin H.B."/>
            <person name="Matheny P.B."/>
            <person name="Slot J.C."/>
        </authorList>
    </citation>
    <scope>NUCLEOTIDE SEQUENCE [LARGE SCALE GENOMIC DNA]</scope>
    <source>
        <strain evidence="2 3">SRW20</strain>
    </source>
</reference>
<feature type="non-terminal residue" evidence="2">
    <location>
        <position position="1"/>
    </location>
</feature>
<feature type="region of interest" description="Disordered" evidence="1">
    <location>
        <begin position="1"/>
        <end position="195"/>
    </location>
</feature>
<accession>A0A409YTJ5</accession>
<sequence>RTRPPIPLTTISSSSSSDATPSNSQPTLETRRASSEPTAAASPSDSDFQPADPNHQLHSVNSYPCPSSSRTRPPIPLTTISSSSSSDATPSNSQPTLETRRASSEPTAAASPSDSDFQPADPNHQLHSVNSYPCPSSSRTRPPIPLTTISSSSSSDAYPSNSQPTLETRRARNHKKYKESRRDAPPGQPALETPASQAAVLPKHFSPPLHSTLGPGRPASSLKTLQAFPSAYVQSQQHLATSTLVKVAILCLGTVELVIESLAGLTILLPSAVIAHSKTPVQQGECRYSFAQYLAGGISRRMENDFKPT</sequence>
<evidence type="ECO:0000313" key="3">
    <source>
        <dbReference type="Proteomes" id="UP000284706"/>
    </source>
</evidence>
<dbReference type="OrthoDB" id="3025143at2759"/>
<name>A0A409YTJ5_9AGAR</name>
<dbReference type="AlphaFoldDB" id="A0A409YTJ5"/>
<dbReference type="EMBL" id="NHYE01000342">
    <property type="protein sequence ID" value="PPR06323.1"/>
    <property type="molecule type" value="Genomic_DNA"/>
</dbReference>
<dbReference type="Proteomes" id="UP000284706">
    <property type="component" value="Unassembled WGS sequence"/>
</dbReference>
<organism evidence="2 3">
    <name type="scientific">Gymnopilus dilepis</name>
    <dbReference type="NCBI Taxonomy" id="231916"/>
    <lineage>
        <taxon>Eukaryota</taxon>
        <taxon>Fungi</taxon>
        <taxon>Dikarya</taxon>
        <taxon>Basidiomycota</taxon>
        <taxon>Agaricomycotina</taxon>
        <taxon>Agaricomycetes</taxon>
        <taxon>Agaricomycetidae</taxon>
        <taxon>Agaricales</taxon>
        <taxon>Agaricineae</taxon>
        <taxon>Hymenogastraceae</taxon>
        <taxon>Gymnopilus</taxon>
    </lineage>
</organism>
<protein>
    <submittedName>
        <fullName evidence="2">Uncharacterized protein</fullName>
    </submittedName>
</protein>
<dbReference type="InParanoid" id="A0A409YTJ5"/>
<proteinExistence type="predicted"/>
<feature type="compositionally biased region" description="Low complexity" evidence="1">
    <location>
        <begin position="35"/>
        <end position="47"/>
    </location>
</feature>
<evidence type="ECO:0000313" key="2">
    <source>
        <dbReference type="EMBL" id="PPR06323.1"/>
    </source>
</evidence>
<keyword evidence="3" id="KW-1185">Reference proteome</keyword>
<feature type="compositionally biased region" description="Low complexity" evidence="1">
    <location>
        <begin position="104"/>
        <end position="116"/>
    </location>
</feature>
<evidence type="ECO:0000256" key="1">
    <source>
        <dbReference type="SAM" id="MobiDB-lite"/>
    </source>
</evidence>
<gene>
    <name evidence="2" type="ORF">CVT26_005158</name>
</gene>
<feature type="compositionally biased region" description="Low complexity" evidence="1">
    <location>
        <begin position="62"/>
        <end position="95"/>
    </location>
</feature>
<comment type="caution">
    <text evidence="2">The sequence shown here is derived from an EMBL/GenBank/DDBJ whole genome shotgun (WGS) entry which is preliminary data.</text>
</comment>
<feature type="compositionally biased region" description="Low complexity" evidence="1">
    <location>
        <begin position="8"/>
        <end position="24"/>
    </location>
</feature>